<dbReference type="InterPro" id="IPR016032">
    <property type="entry name" value="Sig_transdc_resp-reg_C-effctor"/>
</dbReference>
<dbReference type="SMART" id="SM00862">
    <property type="entry name" value="Trans_reg_C"/>
    <property type="match status" value="1"/>
</dbReference>
<dbReference type="GO" id="GO:0000156">
    <property type="term" value="F:phosphorelay response regulator activity"/>
    <property type="evidence" value="ECO:0007669"/>
    <property type="project" value="TreeGrafter"/>
</dbReference>
<gene>
    <name evidence="6" type="primary">regX3_15</name>
    <name evidence="6" type="ORF">SDC9_68424</name>
</gene>
<dbReference type="Gene3D" id="3.40.50.2300">
    <property type="match status" value="1"/>
</dbReference>
<dbReference type="Gene3D" id="6.10.250.690">
    <property type="match status" value="1"/>
</dbReference>
<dbReference type="PROSITE" id="PS50110">
    <property type="entry name" value="RESPONSE_REGULATORY"/>
    <property type="match status" value="1"/>
</dbReference>
<accession>A0A644Y791</accession>
<dbReference type="GO" id="GO:0006355">
    <property type="term" value="P:regulation of DNA-templated transcription"/>
    <property type="evidence" value="ECO:0007669"/>
    <property type="project" value="InterPro"/>
</dbReference>
<dbReference type="SUPFAM" id="SSF46894">
    <property type="entry name" value="C-terminal effector domain of the bipartite response regulators"/>
    <property type="match status" value="1"/>
</dbReference>
<dbReference type="InterPro" id="IPR011006">
    <property type="entry name" value="CheY-like_superfamily"/>
</dbReference>
<feature type="domain" description="OmpR/PhoB-type" evidence="5">
    <location>
        <begin position="133"/>
        <end position="237"/>
    </location>
</feature>
<dbReference type="SUPFAM" id="SSF52172">
    <property type="entry name" value="CheY-like"/>
    <property type="match status" value="1"/>
</dbReference>
<evidence type="ECO:0000256" key="1">
    <source>
        <dbReference type="ARBA" id="ARBA00022553"/>
    </source>
</evidence>
<dbReference type="SMART" id="SM00448">
    <property type="entry name" value="REC"/>
    <property type="match status" value="1"/>
</dbReference>
<comment type="caution">
    <text evidence="6">The sequence shown here is derived from an EMBL/GenBank/DDBJ whole genome shotgun (WGS) entry which is preliminary data.</text>
</comment>
<dbReference type="AlphaFoldDB" id="A0A644Y791"/>
<organism evidence="6">
    <name type="scientific">bioreactor metagenome</name>
    <dbReference type="NCBI Taxonomy" id="1076179"/>
    <lineage>
        <taxon>unclassified sequences</taxon>
        <taxon>metagenomes</taxon>
        <taxon>ecological metagenomes</taxon>
    </lineage>
</organism>
<dbReference type="GO" id="GO:0000976">
    <property type="term" value="F:transcription cis-regulatory region binding"/>
    <property type="evidence" value="ECO:0007669"/>
    <property type="project" value="TreeGrafter"/>
</dbReference>
<dbReference type="Pfam" id="PF00486">
    <property type="entry name" value="Trans_reg_C"/>
    <property type="match status" value="1"/>
</dbReference>
<reference evidence="6" key="1">
    <citation type="submission" date="2019-08" db="EMBL/GenBank/DDBJ databases">
        <authorList>
            <person name="Kucharzyk K."/>
            <person name="Murdoch R.W."/>
            <person name="Higgins S."/>
            <person name="Loffler F."/>
        </authorList>
    </citation>
    <scope>NUCLEOTIDE SEQUENCE</scope>
</reference>
<feature type="domain" description="Response regulatory" evidence="4">
    <location>
        <begin position="8"/>
        <end position="123"/>
    </location>
</feature>
<protein>
    <submittedName>
        <fullName evidence="6">Sensory transduction protein regX3</fullName>
    </submittedName>
</protein>
<dbReference type="Pfam" id="PF00072">
    <property type="entry name" value="Response_reg"/>
    <property type="match status" value="1"/>
</dbReference>
<dbReference type="CDD" id="cd17574">
    <property type="entry name" value="REC_OmpR"/>
    <property type="match status" value="1"/>
</dbReference>
<keyword evidence="2" id="KW-0902">Two-component regulatory system</keyword>
<dbReference type="InterPro" id="IPR039420">
    <property type="entry name" value="WalR-like"/>
</dbReference>
<evidence type="ECO:0000256" key="3">
    <source>
        <dbReference type="ARBA" id="ARBA00023125"/>
    </source>
</evidence>
<dbReference type="PANTHER" id="PTHR48111">
    <property type="entry name" value="REGULATOR OF RPOS"/>
    <property type="match status" value="1"/>
</dbReference>
<dbReference type="CDD" id="cd00383">
    <property type="entry name" value="trans_reg_C"/>
    <property type="match status" value="1"/>
</dbReference>
<keyword evidence="1" id="KW-0597">Phosphoprotein</keyword>
<evidence type="ECO:0000256" key="2">
    <source>
        <dbReference type="ARBA" id="ARBA00023012"/>
    </source>
</evidence>
<evidence type="ECO:0000313" key="6">
    <source>
        <dbReference type="EMBL" id="MPM21974.1"/>
    </source>
</evidence>
<sequence length="241" mass="27776">MTKMRKLTILLAEGDLNLGPIVKTFLEKNEFNVRLVTDGQAAIKAYSSEEIDFVILETSLDLTNGFEVADKIRDLDPTIPIMFISDKHKETEDIIKGFEMGADDYVCKPFSMDEVLCRINAISRRAIGNRPEDNIFEIGNFYTFDFNRHLLSFKGNDKNQPEDIRLTGKESELLNIFCLSMNQTVDRTVILQKVWKNNSYFNARSMDVYITKIRKYLVHDPEVRLANQHGVGFKLTVHKNK</sequence>
<dbReference type="PROSITE" id="PS51755">
    <property type="entry name" value="OMPR_PHOB"/>
    <property type="match status" value="1"/>
</dbReference>
<keyword evidence="3" id="KW-0238">DNA-binding</keyword>
<evidence type="ECO:0000259" key="4">
    <source>
        <dbReference type="PROSITE" id="PS50110"/>
    </source>
</evidence>
<dbReference type="PANTHER" id="PTHR48111:SF40">
    <property type="entry name" value="PHOSPHATE REGULON TRANSCRIPTIONAL REGULATORY PROTEIN PHOB"/>
    <property type="match status" value="1"/>
</dbReference>
<proteinExistence type="predicted"/>
<dbReference type="InterPro" id="IPR001867">
    <property type="entry name" value="OmpR/PhoB-type_DNA-bd"/>
</dbReference>
<dbReference type="GO" id="GO:0005829">
    <property type="term" value="C:cytosol"/>
    <property type="evidence" value="ECO:0007669"/>
    <property type="project" value="TreeGrafter"/>
</dbReference>
<dbReference type="Gene3D" id="1.10.10.10">
    <property type="entry name" value="Winged helix-like DNA-binding domain superfamily/Winged helix DNA-binding domain"/>
    <property type="match status" value="1"/>
</dbReference>
<dbReference type="GO" id="GO:0032993">
    <property type="term" value="C:protein-DNA complex"/>
    <property type="evidence" value="ECO:0007669"/>
    <property type="project" value="TreeGrafter"/>
</dbReference>
<evidence type="ECO:0000259" key="5">
    <source>
        <dbReference type="PROSITE" id="PS51755"/>
    </source>
</evidence>
<dbReference type="EMBL" id="VSSQ01003708">
    <property type="protein sequence ID" value="MPM21974.1"/>
    <property type="molecule type" value="Genomic_DNA"/>
</dbReference>
<name>A0A644Y791_9ZZZZ</name>
<dbReference type="InterPro" id="IPR036388">
    <property type="entry name" value="WH-like_DNA-bd_sf"/>
</dbReference>
<dbReference type="InterPro" id="IPR001789">
    <property type="entry name" value="Sig_transdc_resp-reg_receiver"/>
</dbReference>